<evidence type="ECO:0000313" key="2">
    <source>
        <dbReference type="Proteomes" id="UP000313359"/>
    </source>
</evidence>
<sequence length="557" mass="63153">MQGLYDPPHGGRGTIPFDIFAMLLQLLDIRADVRALMLARKDIYAEGARRLLKFPITISDDRGLVSLCQFILRDPLDRAPGLRQLHISIPLKLRHFFEEYRVYRDDPELRGVPLLLRVLPKVTRLEDLSIDWCEEFLERDNGLIPLIASLGTLRRLCISSFGLLSCDLLASLRSPLQELEVDCWMSDIGCWGKEAIPLAGLMAIIHGHSQTLEILIVWFSSHVESRDATRGWYQQLREFPCLHSLSLRSPGEVDLELLVGLFPNLRSLNITDIWGVEDADVENMHDDNMEQPCWPSLEEVSGDVDALHALGLTSSVRRVDATCPLNYDSDREWRLHQFLGQTGPTHLFLHFGYDIRNHYGYTSEDETWALDDRDAFANLLDSATRSEKLTHLALDICLNLETLEDSPSLLNILLEVWRDQQSHHLTFLVLRLDTSLPGVNTAPGEEEIDDIDAASAKDCFAPFFQHPASCAEDLALAIPTLMYVSLQIKSSSPAFWRAHRTGDRLQMENIDPTEGQKLATSEGLDFAQRIFGEPSRYSFDEYDLLHCTVEYPRGVSS</sequence>
<reference evidence="1" key="1">
    <citation type="journal article" date="2018" name="Genome Biol. Evol.">
        <title>Genomics and development of Lentinus tigrinus, a white-rot wood-decaying mushroom with dimorphic fruiting bodies.</title>
        <authorList>
            <person name="Wu B."/>
            <person name="Xu Z."/>
            <person name="Knudson A."/>
            <person name="Carlson A."/>
            <person name="Chen N."/>
            <person name="Kovaka S."/>
            <person name="LaButti K."/>
            <person name="Lipzen A."/>
            <person name="Pennachio C."/>
            <person name="Riley R."/>
            <person name="Schakwitz W."/>
            <person name="Umezawa K."/>
            <person name="Ohm R.A."/>
            <person name="Grigoriev I.V."/>
            <person name="Nagy L.G."/>
            <person name="Gibbons J."/>
            <person name="Hibbett D."/>
        </authorList>
    </citation>
    <scope>NUCLEOTIDE SEQUENCE [LARGE SCALE GENOMIC DNA]</scope>
    <source>
        <strain evidence="1">ALCF2SS1-6</strain>
    </source>
</reference>
<dbReference type="EMBL" id="ML122254">
    <property type="protein sequence ID" value="RPD64100.1"/>
    <property type="molecule type" value="Genomic_DNA"/>
</dbReference>
<proteinExistence type="predicted"/>
<name>A0A5C2SKE4_9APHY</name>
<gene>
    <name evidence="1" type="ORF">L227DRAFT_317771</name>
</gene>
<accession>A0A5C2SKE4</accession>
<dbReference type="InterPro" id="IPR032675">
    <property type="entry name" value="LRR_dom_sf"/>
</dbReference>
<dbReference type="AlphaFoldDB" id="A0A5C2SKE4"/>
<dbReference type="OrthoDB" id="2749514at2759"/>
<dbReference type="SUPFAM" id="SSF52047">
    <property type="entry name" value="RNI-like"/>
    <property type="match status" value="1"/>
</dbReference>
<evidence type="ECO:0000313" key="1">
    <source>
        <dbReference type="EMBL" id="RPD64100.1"/>
    </source>
</evidence>
<dbReference type="Proteomes" id="UP000313359">
    <property type="component" value="Unassembled WGS sequence"/>
</dbReference>
<protein>
    <recommendedName>
        <fullName evidence="3">F-box domain-containing protein</fullName>
    </recommendedName>
</protein>
<dbReference type="Gene3D" id="3.80.10.10">
    <property type="entry name" value="Ribonuclease Inhibitor"/>
    <property type="match status" value="1"/>
</dbReference>
<keyword evidence="2" id="KW-1185">Reference proteome</keyword>
<evidence type="ECO:0008006" key="3">
    <source>
        <dbReference type="Google" id="ProtNLM"/>
    </source>
</evidence>
<organism evidence="1 2">
    <name type="scientific">Lentinus tigrinus ALCF2SS1-6</name>
    <dbReference type="NCBI Taxonomy" id="1328759"/>
    <lineage>
        <taxon>Eukaryota</taxon>
        <taxon>Fungi</taxon>
        <taxon>Dikarya</taxon>
        <taxon>Basidiomycota</taxon>
        <taxon>Agaricomycotina</taxon>
        <taxon>Agaricomycetes</taxon>
        <taxon>Polyporales</taxon>
        <taxon>Polyporaceae</taxon>
        <taxon>Lentinus</taxon>
    </lineage>
</organism>